<organism evidence="10 11">
    <name type="scientific">Acidipila rosea</name>
    <dbReference type="NCBI Taxonomy" id="768535"/>
    <lineage>
        <taxon>Bacteria</taxon>
        <taxon>Pseudomonadati</taxon>
        <taxon>Acidobacteriota</taxon>
        <taxon>Terriglobia</taxon>
        <taxon>Terriglobales</taxon>
        <taxon>Acidobacteriaceae</taxon>
        <taxon>Acidipila</taxon>
    </lineage>
</organism>
<keyword evidence="5 8" id="KW-0812">Transmembrane</keyword>
<feature type="transmembrane region" description="Helical" evidence="8">
    <location>
        <begin position="262"/>
        <end position="282"/>
    </location>
</feature>
<feature type="domain" description="Glycosyltransferase RgtA/B/C/D-like" evidence="9">
    <location>
        <begin position="63"/>
        <end position="228"/>
    </location>
</feature>
<keyword evidence="3 10" id="KW-0328">Glycosyltransferase</keyword>
<sequence length="528" mass="58662">MESTQPTLKPLHAILRLSLAFACLKVLIQVLGNILAQHAGYGIFRDELYYLVCGRHLAFGYVDQPPLVALQARISETLFGHEHLWSLRLLSALAGGAKVFLTGILAWALGGDRRAAALAMLGVLVTGVYLGIDGILSMNSLDPVFWMLCALALIRIVQSQSSAQVRNWWIVFGVSAGLAFQNKDSVAFYLIAMLVAILFTPTRRILASRWFAVSVLLIVAIAMPNFLWQVAHHFPTLEWLHNVQVSGKNVDLPPLAFIKAQLIMLNPLTALLWISGVAWLLFGRQAGQFRFLGVFYLVFLPFMILLHAKDYYLAPAYPVFFAAGAVAWLSWAAARANSRLRLGAIAAYAVLLITGFFVFVPFSIPVLPPQQFLAYERVVHFAPGDTENHAASPLPQFYADMFGWQQMADEIARVYNSLPAADKARAGIFCNNYGEAGAVDILGAKHHLPQAISGHQNFYFWGPRGYTGDVLLVVQRSRSDLDQEFASVTDMAHVENPYAMPYEHVHIYLCRGLRKPLATVWPAVKNWH</sequence>
<reference evidence="10 11" key="1">
    <citation type="submission" date="2019-03" db="EMBL/GenBank/DDBJ databases">
        <title>Genomic Encyclopedia of Type Strains, Phase IV (KMG-IV): sequencing the most valuable type-strain genomes for metagenomic binning, comparative biology and taxonomic classification.</title>
        <authorList>
            <person name="Goeker M."/>
        </authorList>
    </citation>
    <scope>NUCLEOTIDE SEQUENCE [LARGE SCALE GENOMIC DNA]</scope>
    <source>
        <strain evidence="10 11">DSM 103428</strain>
    </source>
</reference>
<feature type="transmembrane region" description="Helical" evidence="8">
    <location>
        <begin position="289"/>
        <end position="308"/>
    </location>
</feature>
<dbReference type="InterPro" id="IPR038731">
    <property type="entry name" value="RgtA/B/C-like"/>
</dbReference>
<dbReference type="Pfam" id="PF13231">
    <property type="entry name" value="PMT_2"/>
    <property type="match status" value="1"/>
</dbReference>
<dbReference type="GO" id="GO:0016763">
    <property type="term" value="F:pentosyltransferase activity"/>
    <property type="evidence" value="ECO:0007669"/>
    <property type="project" value="TreeGrafter"/>
</dbReference>
<dbReference type="EMBL" id="SMGK01000001">
    <property type="protein sequence ID" value="TCK75975.1"/>
    <property type="molecule type" value="Genomic_DNA"/>
</dbReference>
<dbReference type="OrthoDB" id="9811222at2"/>
<keyword evidence="7 8" id="KW-0472">Membrane</keyword>
<evidence type="ECO:0000313" key="10">
    <source>
        <dbReference type="EMBL" id="TCK75975.1"/>
    </source>
</evidence>
<comment type="subcellular location">
    <subcellularLocation>
        <location evidence="1">Cell membrane</location>
        <topology evidence="1">Multi-pass membrane protein</topology>
    </subcellularLocation>
</comment>
<evidence type="ECO:0000256" key="8">
    <source>
        <dbReference type="SAM" id="Phobius"/>
    </source>
</evidence>
<accession>A0A4R1LCA5</accession>
<feature type="transmembrane region" description="Helical" evidence="8">
    <location>
        <begin position="13"/>
        <end position="36"/>
    </location>
</feature>
<dbReference type="AlphaFoldDB" id="A0A4R1LCA5"/>
<evidence type="ECO:0000256" key="3">
    <source>
        <dbReference type="ARBA" id="ARBA00022676"/>
    </source>
</evidence>
<name>A0A4R1LCA5_9BACT</name>
<evidence type="ECO:0000313" key="11">
    <source>
        <dbReference type="Proteomes" id="UP000295210"/>
    </source>
</evidence>
<dbReference type="GO" id="GO:0009103">
    <property type="term" value="P:lipopolysaccharide biosynthetic process"/>
    <property type="evidence" value="ECO:0007669"/>
    <property type="project" value="UniProtKB-ARBA"/>
</dbReference>
<evidence type="ECO:0000256" key="1">
    <source>
        <dbReference type="ARBA" id="ARBA00004651"/>
    </source>
</evidence>
<protein>
    <submittedName>
        <fullName evidence="10">Dolichyl-phosphate-mannose-protein mannosyltransferase</fullName>
    </submittedName>
</protein>
<dbReference type="Proteomes" id="UP000295210">
    <property type="component" value="Unassembled WGS sequence"/>
</dbReference>
<gene>
    <name evidence="10" type="ORF">C7378_0979</name>
</gene>
<feature type="transmembrane region" description="Helical" evidence="8">
    <location>
        <begin position="115"/>
        <end position="132"/>
    </location>
</feature>
<keyword evidence="4 10" id="KW-0808">Transferase</keyword>
<evidence type="ECO:0000256" key="6">
    <source>
        <dbReference type="ARBA" id="ARBA00022989"/>
    </source>
</evidence>
<feature type="transmembrane region" description="Helical" evidence="8">
    <location>
        <begin position="169"/>
        <end position="198"/>
    </location>
</feature>
<dbReference type="RefSeq" id="WP_131992415.1">
    <property type="nucleotide sequence ID" value="NZ_SMGK01000001.1"/>
</dbReference>
<comment type="caution">
    <text evidence="10">The sequence shown here is derived from an EMBL/GenBank/DDBJ whole genome shotgun (WGS) entry which is preliminary data.</text>
</comment>
<feature type="transmembrane region" description="Helical" evidence="8">
    <location>
        <begin position="345"/>
        <end position="364"/>
    </location>
</feature>
<keyword evidence="6 8" id="KW-1133">Transmembrane helix</keyword>
<dbReference type="PANTHER" id="PTHR33908">
    <property type="entry name" value="MANNOSYLTRANSFERASE YKCB-RELATED"/>
    <property type="match status" value="1"/>
</dbReference>
<feature type="transmembrane region" description="Helical" evidence="8">
    <location>
        <begin position="89"/>
        <end position="109"/>
    </location>
</feature>
<feature type="transmembrane region" description="Helical" evidence="8">
    <location>
        <begin position="314"/>
        <end position="333"/>
    </location>
</feature>
<evidence type="ECO:0000259" key="9">
    <source>
        <dbReference type="Pfam" id="PF13231"/>
    </source>
</evidence>
<keyword evidence="2" id="KW-1003">Cell membrane</keyword>
<proteinExistence type="predicted"/>
<evidence type="ECO:0000256" key="5">
    <source>
        <dbReference type="ARBA" id="ARBA00022692"/>
    </source>
</evidence>
<keyword evidence="11" id="KW-1185">Reference proteome</keyword>
<dbReference type="GO" id="GO:0005886">
    <property type="term" value="C:plasma membrane"/>
    <property type="evidence" value="ECO:0007669"/>
    <property type="project" value="UniProtKB-SubCell"/>
</dbReference>
<dbReference type="PANTHER" id="PTHR33908:SF11">
    <property type="entry name" value="MEMBRANE PROTEIN"/>
    <property type="match status" value="1"/>
</dbReference>
<evidence type="ECO:0000256" key="4">
    <source>
        <dbReference type="ARBA" id="ARBA00022679"/>
    </source>
</evidence>
<evidence type="ECO:0000256" key="2">
    <source>
        <dbReference type="ARBA" id="ARBA00022475"/>
    </source>
</evidence>
<feature type="transmembrane region" description="Helical" evidence="8">
    <location>
        <begin position="210"/>
        <end position="231"/>
    </location>
</feature>
<evidence type="ECO:0000256" key="7">
    <source>
        <dbReference type="ARBA" id="ARBA00023136"/>
    </source>
</evidence>
<dbReference type="InterPro" id="IPR050297">
    <property type="entry name" value="LipidA_mod_glycosyltrf_83"/>
</dbReference>